<evidence type="ECO:0000259" key="2">
    <source>
        <dbReference type="Pfam" id="PF00646"/>
    </source>
</evidence>
<dbReference type="Gramene" id="TVU08039">
    <property type="protein sequence ID" value="TVU08039"/>
    <property type="gene ID" value="EJB05_41423"/>
</dbReference>
<dbReference type="OrthoDB" id="191037at2759"/>
<dbReference type="SUPFAM" id="SSF117281">
    <property type="entry name" value="Kelch motif"/>
    <property type="match status" value="1"/>
</dbReference>
<dbReference type="Pfam" id="PF00646">
    <property type="entry name" value="F-box"/>
    <property type="match status" value="1"/>
</dbReference>
<dbReference type="AlphaFoldDB" id="A0A5J9T9N5"/>
<dbReference type="Proteomes" id="UP000324897">
    <property type="component" value="Chromosome 3"/>
</dbReference>
<name>A0A5J9T9N5_9POAL</name>
<dbReference type="Gene3D" id="2.120.10.80">
    <property type="entry name" value="Kelch-type beta propeller"/>
    <property type="match status" value="1"/>
</dbReference>
<reference evidence="3 4" key="1">
    <citation type="journal article" date="2019" name="Sci. Rep.">
        <title>A high-quality genome of Eragrostis curvula grass provides insights into Poaceae evolution and supports new strategies to enhance forage quality.</title>
        <authorList>
            <person name="Carballo J."/>
            <person name="Santos B.A.C.M."/>
            <person name="Zappacosta D."/>
            <person name="Garbus I."/>
            <person name="Selva J.P."/>
            <person name="Gallo C.A."/>
            <person name="Diaz A."/>
            <person name="Albertini E."/>
            <person name="Caccamo M."/>
            <person name="Echenique V."/>
        </authorList>
    </citation>
    <scope>NUCLEOTIDE SEQUENCE [LARGE SCALE GENOMIC DNA]</scope>
    <source>
        <strain evidence="4">cv. Victoria</strain>
        <tissue evidence="3">Leaf</tissue>
    </source>
</reference>
<dbReference type="InterPro" id="IPR044595">
    <property type="entry name" value="KMD1-4"/>
</dbReference>
<dbReference type="SMART" id="SM00612">
    <property type="entry name" value="Kelch"/>
    <property type="match status" value="2"/>
</dbReference>
<dbReference type="EMBL" id="RWGY01000039">
    <property type="protein sequence ID" value="TVU08039.1"/>
    <property type="molecule type" value="Genomic_DNA"/>
</dbReference>
<dbReference type="PANTHER" id="PTHR46407">
    <property type="entry name" value="OS02G0208700 PROTEIN"/>
    <property type="match status" value="1"/>
</dbReference>
<dbReference type="InterPro" id="IPR006652">
    <property type="entry name" value="Kelch_1"/>
</dbReference>
<feature type="domain" description="F-box" evidence="2">
    <location>
        <begin position="6"/>
        <end position="44"/>
    </location>
</feature>
<evidence type="ECO:0000313" key="3">
    <source>
        <dbReference type="EMBL" id="TVU08039.1"/>
    </source>
</evidence>
<dbReference type="Pfam" id="PF24681">
    <property type="entry name" value="Kelch_KLHDC2_KLHL20_DRC7"/>
    <property type="match status" value="1"/>
</dbReference>
<evidence type="ECO:0000313" key="4">
    <source>
        <dbReference type="Proteomes" id="UP000324897"/>
    </source>
</evidence>
<dbReference type="InterPro" id="IPR001810">
    <property type="entry name" value="F-box_dom"/>
</dbReference>
<evidence type="ECO:0000256" key="1">
    <source>
        <dbReference type="SAM" id="MobiDB-lite"/>
    </source>
</evidence>
<feature type="non-terminal residue" evidence="3">
    <location>
        <position position="1"/>
    </location>
</feature>
<dbReference type="GO" id="GO:0080037">
    <property type="term" value="P:negative regulation of cytokinin-activated signaling pathway"/>
    <property type="evidence" value="ECO:0007669"/>
    <property type="project" value="InterPro"/>
</dbReference>
<sequence>MGDLIPGLPEEVARECLVRVGFDQLPVVRRISRQWKSEVESPDYNRLRRAEGLARPLLALVQAQPAAPADDAGPVHNKSSSAAASAGNGGPANSYRMVLLDPVEGKWAPLPTLPGSMESLPLFCQVAAVDGGGQGRKRLVVVGGWHPETWAPMNSVYVYDFLTGAWKRGAPIPGPRRSFFACAAVGGTVYVAGGHDEEKNALRSALAYDPEADAWAELPDMAEERDEPRGLCVGGRFLVVGGYPTQAQGRFVGSAEAFDPTTSAWAPVQEGVFPDGASPRTCCVVPGTERVYMLRDGHLVARDGAAPWRTVAPVPEDARTAATVSALPDGRAVVIGSGCHGGDQTVYVLREEAGKGASWARAPAPPEFSGHVLASSFLEM</sequence>
<organism evidence="3 4">
    <name type="scientific">Eragrostis curvula</name>
    <name type="common">weeping love grass</name>
    <dbReference type="NCBI Taxonomy" id="38414"/>
    <lineage>
        <taxon>Eukaryota</taxon>
        <taxon>Viridiplantae</taxon>
        <taxon>Streptophyta</taxon>
        <taxon>Embryophyta</taxon>
        <taxon>Tracheophyta</taxon>
        <taxon>Spermatophyta</taxon>
        <taxon>Magnoliopsida</taxon>
        <taxon>Liliopsida</taxon>
        <taxon>Poales</taxon>
        <taxon>Poaceae</taxon>
        <taxon>PACMAD clade</taxon>
        <taxon>Chloridoideae</taxon>
        <taxon>Eragrostideae</taxon>
        <taxon>Eragrostidinae</taxon>
        <taxon>Eragrostis</taxon>
    </lineage>
</organism>
<keyword evidence="4" id="KW-1185">Reference proteome</keyword>
<feature type="region of interest" description="Disordered" evidence="1">
    <location>
        <begin position="68"/>
        <end position="90"/>
    </location>
</feature>
<dbReference type="InterPro" id="IPR015915">
    <property type="entry name" value="Kelch-typ_b-propeller"/>
</dbReference>
<accession>A0A5J9T9N5</accession>
<comment type="caution">
    <text evidence="3">The sequence shown here is derived from an EMBL/GenBank/DDBJ whole genome shotgun (WGS) entry which is preliminary data.</text>
</comment>
<protein>
    <recommendedName>
        <fullName evidence="2">F-box domain-containing protein</fullName>
    </recommendedName>
</protein>
<proteinExistence type="predicted"/>
<gene>
    <name evidence="3" type="ORF">EJB05_41423</name>
</gene>
<dbReference type="PANTHER" id="PTHR46407:SF10">
    <property type="entry name" value="OS06G0594400 PROTEIN"/>
    <property type="match status" value="1"/>
</dbReference>
<dbReference type="GO" id="GO:2000762">
    <property type="term" value="P:regulation of phenylpropanoid metabolic process"/>
    <property type="evidence" value="ECO:0007669"/>
    <property type="project" value="InterPro"/>
</dbReference>
<dbReference type="CDD" id="cd22152">
    <property type="entry name" value="F-box_AtAFR-like"/>
    <property type="match status" value="1"/>
</dbReference>